<evidence type="ECO:0000313" key="4">
    <source>
        <dbReference type="Proteomes" id="UP000548504"/>
    </source>
</evidence>
<evidence type="ECO:0000259" key="2">
    <source>
        <dbReference type="PROSITE" id="PS51704"/>
    </source>
</evidence>
<dbReference type="Gene3D" id="3.20.20.190">
    <property type="entry name" value="Phosphatidylinositol (PI) phosphodiesterase"/>
    <property type="match status" value="1"/>
</dbReference>
<protein>
    <submittedName>
        <fullName evidence="3">Glycerophosphodiester phosphodiesterase</fullName>
    </submittedName>
</protein>
<gene>
    <name evidence="3" type="ORF">H7I73_12475</name>
</gene>
<dbReference type="EMBL" id="JACLAG010000002">
    <property type="protein sequence ID" value="MBC2620455.1"/>
    <property type="molecule type" value="Genomic_DNA"/>
</dbReference>
<dbReference type="Pfam" id="PF03009">
    <property type="entry name" value="GDPD"/>
    <property type="match status" value="1"/>
</dbReference>
<keyword evidence="1" id="KW-0732">Signal</keyword>
<dbReference type="PROSITE" id="PS51704">
    <property type="entry name" value="GP_PDE"/>
    <property type="match status" value="1"/>
</dbReference>
<comment type="caution">
    <text evidence="3">The sequence shown here is derived from an EMBL/GenBank/DDBJ whole genome shotgun (WGS) entry which is preliminary data.</text>
</comment>
<dbReference type="AlphaFoldDB" id="A0A7X1BNX6"/>
<accession>A0A7X1BNX6</accession>
<organism evidence="3 4">
    <name type="scientific">Citrobacter cronae</name>
    <dbReference type="NCBI Taxonomy" id="1748967"/>
    <lineage>
        <taxon>Bacteria</taxon>
        <taxon>Pseudomonadati</taxon>
        <taxon>Pseudomonadota</taxon>
        <taxon>Gammaproteobacteria</taxon>
        <taxon>Enterobacterales</taxon>
        <taxon>Enterobacteriaceae</taxon>
        <taxon>Citrobacter</taxon>
        <taxon>Citrobacter freundii complex</taxon>
    </lineage>
</organism>
<feature type="domain" description="GP-PDE" evidence="2">
    <location>
        <begin position="23"/>
        <end position="289"/>
    </location>
</feature>
<proteinExistence type="predicted"/>
<feature type="chain" id="PRO_5031172079" evidence="1">
    <location>
        <begin position="22"/>
        <end position="289"/>
    </location>
</feature>
<dbReference type="RefSeq" id="WP_085048756.1">
    <property type="nucleotide sequence ID" value="NZ_CP101080.1"/>
</dbReference>
<dbReference type="InterPro" id="IPR030395">
    <property type="entry name" value="GP_PDE_dom"/>
</dbReference>
<feature type="signal peptide" evidence="1">
    <location>
        <begin position="1"/>
        <end position="21"/>
    </location>
</feature>
<dbReference type="GO" id="GO:0006629">
    <property type="term" value="P:lipid metabolic process"/>
    <property type="evidence" value="ECO:0007669"/>
    <property type="project" value="InterPro"/>
</dbReference>
<dbReference type="Proteomes" id="UP000548504">
    <property type="component" value="Unassembled WGS sequence"/>
</dbReference>
<evidence type="ECO:0000313" key="3">
    <source>
        <dbReference type="EMBL" id="MBC2620455.1"/>
    </source>
</evidence>
<name>A0A7X1BNX6_9ENTR</name>
<dbReference type="PANTHER" id="PTHR46211:SF10">
    <property type="entry name" value="EXPORTED PROTEIN"/>
    <property type="match status" value="1"/>
</dbReference>
<dbReference type="SUPFAM" id="SSF51695">
    <property type="entry name" value="PLC-like phosphodiesterases"/>
    <property type="match status" value="1"/>
</dbReference>
<evidence type="ECO:0000256" key="1">
    <source>
        <dbReference type="SAM" id="SignalP"/>
    </source>
</evidence>
<dbReference type="PANTHER" id="PTHR46211">
    <property type="entry name" value="GLYCEROPHOSPHORYL DIESTER PHOSPHODIESTERASE"/>
    <property type="match status" value="1"/>
</dbReference>
<reference evidence="3 4" key="1">
    <citation type="submission" date="2020-08" db="EMBL/GenBank/DDBJ databases">
        <title>Emergence and comparative genomics analysis of Citrobacter in Fennec fox imported from North Africa to China.</title>
        <authorList>
            <person name="Zheng B."/>
        </authorList>
    </citation>
    <scope>NUCLEOTIDE SEQUENCE [LARGE SCALE GENOMIC DNA]</scope>
    <source>
        <strain evidence="3 4">FF141</strain>
    </source>
</reference>
<sequence length="289" mass="31508">MMNIKHVSAAFLLFCAAAVEAAPQVIAHRGGTGDAPENTLPAIEKALNNHADAIWITVQLSKDGVPVLYRPSDLSSLTNLKGKVSEFTAEQLAKADAAINFGTPDSPYRNKNIGIPTLKQALTRWPDTFFYLDIKSPDAVPADIANAIHRVLSSSKALQRTRIYSTDSRFLAALPPDVARFESRDITRTLLANVTMGHQCGITAEDSRERWYGLELQSQVEVVEKFTLGEGRSKATMRWDDEAMSCFRSQPGAHIILLGINDAESYQQAVKLGADGVLVNSPLMIAGLK</sequence>
<dbReference type="GO" id="GO:0008081">
    <property type="term" value="F:phosphoric diester hydrolase activity"/>
    <property type="evidence" value="ECO:0007669"/>
    <property type="project" value="InterPro"/>
</dbReference>
<dbReference type="InterPro" id="IPR017946">
    <property type="entry name" value="PLC-like_Pdiesterase_TIM-brl"/>
</dbReference>